<dbReference type="GO" id="GO:0003700">
    <property type="term" value="F:DNA-binding transcription factor activity"/>
    <property type="evidence" value="ECO:0007669"/>
    <property type="project" value="TreeGrafter"/>
</dbReference>
<evidence type="ECO:0000259" key="5">
    <source>
        <dbReference type="PROSITE" id="PS50977"/>
    </source>
</evidence>
<dbReference type="PANTHER" id="PTHR30055">
    <property type="entry name" value="HTH-TYPE TRANSCRIPTIONAL REGULATOR RUTR"/>
    <property type="match status" value="1"/>
</dbReference>
<dbReference type="STRING" id="1470434.AZF00_10465"/>
<dbReference type="Proteomes" id="UP000074119">
    <property type="component" value="Chromosome"/>
</dbReference>
<dbReference type="Pfam" id="PF00440">
    <property type="entry name" value="TetR_N"/>
    <property type="match status" value="1"/>
</dbReference>
<name>A0A127M655_9GAMM</name>
<reference evidence="6 7" key="1">
    <citation type="submission" date="2015-12" db="EMBL/GenBank/DDBJ databases">
        <authorList>
            <person name="Shamseldin A."/>
            <person name="Moawad H."/>
            <person name="Abd El-Rahim W.M."/>
            <person name="Sadowsky M.J."/>
        </authorList>
    </citation>
    <scope>NUCLEOTIDE SEQUENCE [LARGE SCALE GENOMIC DNA]</scope>
    <source>
        <strain evidence="6 7">SM2</strain>
    </source>
</reference>
<dbReference type="Gene3D" id="1.10.10.60">
    <property type="entry name" value="Homeodomain-like"/>
    <property type="match status" value="1"/>
</dbReference>
<dbReference type="Gene3D" id="1.10.357.10">
    <property type="entry name" value="Tetracycline Repressor, domain 2"/>
    <property type="match status" value="1"/>
</dbReference>
<keyword evidence="1" id="KW-0805">Transcription regulation</keyword>
<keyword evidence="3" id="KW-0804">Transcription</keyword>
<accession>A0A127M655</accession>
<dbReference type="KEGG" id="zal:AZF00_10465"/>
<sequence length="203" mass="22826">MQEKRARSKSEEKRQQIILSAGMLFVEHGFEKVSMEGIAKTAGVSKQTVYSHFGNKQQLFTAAIESKCDEYELVPEKQSSAMGCEAYLTYFCSHLASLLSSPEAIGIFRVCVREGGNTEVGELFWAAGPDKIRQRLSNYLNEQNQLGHLRIDNIDFAASQLIAMIHSEAQFRNLLCIGNSKSATELQNYAQHCVRMFLKAYQT</sequence>
<feature type="domain" description="HTH tetR-type" evidence="5">
    <location>
        <begin position="11"/>
        <end position="71"/>
    </location>
</feature>
<gene>
    <name evidence="6" type="ORF">AZF00_10465</name>
</gene>
<evidence type="ECO:0000313" key="7">
    <source>
        <dbReference type="Proteomes" id="UP000074119"/>
    </source>
</evidence>
<dbReference type="InterPro" id="IPR050109">
    <property type="entry name" value="HTH-type_TetR-like_transc_reg"/>
</dbReference>
<evidence type="ECO:0000256" key="1">
    <source>
        <dbReference type="ARBA" id="ARBA00023015"/>
    </source>
</evidence>
<dbReference type="PRINTS" id="PR00455">
    <property type="entry name" value="HTHTETR"/>
</dbReference>
<protein>
    <recommendedName>
        <fullName evidence="5">HTH tetR-type domain-containing protein</fullName>
    </recommendedName>
</protein>
<evidence type="ECO:0000256" key="4">
    <source>
        <dbReference type="PROSITE-ProRule" id="PRU00335"/>
    </source>
</evidence>
<dbReference type="EMBL" id="CP014544">
    <property type="protein sequence ID" value="AMO68692.1"/>
    <property type="molecule type" value="Genomic_DNA"/>
</dbReference>
<dbReference type="InterPro" id="IPR009057">
    <property type="entry name" value="Homeodomain-like_sf"/>
</dbReference>
<dbReference type="GO" id="GO:0000976">
    <property type="term" value="F:transcription cis-regulatory region binding"/>
    <property type="evidence" value="ECO:0007669"/>
    <property type="project" value="TreeGrafter"/>
</dbReference>
<evidence type="ECO:0000313" key="6">
    <source>
        <dbReference type="EMBL" id="AMO68692.1"/>
    </source>
</evidence>
<evidence type="ECO:0000256" key="2">
    <source>
        <dbReference type="ARBA" id="ARBA00023125"/>
    </source>
</evidence>
<dbReference type="FunFam" id="1.10.10.60:FF:000141">
    <property type="entry name" value="TetR family transcriptional regulator"/>
    <property type="match status" value="1"/>
</dbReference>
<feature type="DNA-binding region" description="H-T-H motif" evidence="4">
    <location>
        <begin position="34"/>
        <end position="53"/>
    </location>
</feature>
<dbReference type="InterPro" id="IPR039536">
    <property type="entry name" value="TetR_C_Proteobacteria"/>
</dbReference>
<dbReference type="SUPFAM" id="SSF46689">
    <property type="entry name" value="Homeodomain-like"/>
    <property type="match status" value="1"/>
</dbReference>
<dbReference type="PANTHER" id="PTHR30055:SF146">
    <property type="entry name" value="HTH-TYPE TRANSCRIPTIONAL DUAL REGULATOR CECR"/>
    <property type="match status" value="1"/>
</dbReference>
<dbReference type="RefSeq" id="WP_062383719.1">
    <property type="nucleotide sequence ID" value="NZ_CP014544.1"/>
</dbReference>
<dbReference type="Pfam" id="PF14246">
    <property type="entry name" value="TetR_C_7"/>
    <property type="match status" value="1"/>
</dbReference>
<dbReference type="PROSITE" id="PS50977">
    <property type="entry name" value="HTH_TETR_2"/>
    <property type="match status" value="1"/>
</dbReference>
<dbReference type="InterPro" id="IPR001647">
    <property type="entry name" value="HTH_TetR"/>
</dbReference>
<evidence type="ECO:0000256" key="3">
    <source>
        <dbReference type="ARBA" id="ARBA00023163"/>
    </source>
</evidence>
<organism evidence="6 7">
    <name type="scientific">Zhongshania aliphaticivorans</name>
    <dbReference type="NCBI Taxonomy" id="1470434"/>
    <lineage>
        <taxon>Bacteria</taxon>
        <taxon>Pseudomonadati</taxon>
        <taxon>Pseudomonadota</taxon>
        <taxon>Gammaproteobacteria</taxon>
        <taxon>Cellvibrionales</taxon>
        <taxon>Spongiibacteraceae</taxon>
        <taxon>Zhongshania</taxon>
    </lineage>
</organism>
<proteinExistence type="predicted"/>
<keyword evidence="2 4" id="KW-0238">DNA-binding</keyword>
<dbReference type="AlphaFoldDB" id="A0A127M655"/>